<reference evidence="12 13" key="1">
    <citation type="submission" date="2019-03" db="EMBL/GenBank/DDBJ databases">
        <title>Genomic Encyclopedia of Type Strains, Phase IV (KMG-IV): sequencing the most valuable type-strain genomes for metagenomic binning, comparative biology and taxonomic classification.</title>
        <authorList>
            <person name="Goeker M."/>
        </authorList>
    </citation>
    <scope>NUCLEOTIDE SEQUENCE [LARGE SCALE GENOMIC DNA]</scope>
    <source>
        <strain evidence="12 13">DSM 23344</strain>
    </source>
</reference>
<keyword evidence="4 9" id="KW-0132">Cell division</keyword>
<dbReference type="PANTHER" id="PTHR35851">
    <property type="entry name" value="CELL DIVISION PROTEIN FTSQ"/>
    <property type="match status" value="1"/>
</dbReference>
<comment type="function">
    <text evidence="9">Essential cell division protein. May link together the upstream cell division proteins, which are predominantly cytoplasmic, with the downstream cell division proteins, which are predominantly periplasmic. May control correct divisome assembly.</text>
</comment>
<evidence type="ECO:0000256" key="1">
    <source>
        <dbReference type="ARBA" id="ARBA00004370"/>
    </source>
</evidence>
<accession>A0A4R2KR11</accession>
<dbReference type="RefSeq" id="WP_117315465.1">
    <property type="nucleotide sequence ID" value="NZ_QQSW01000003.1"/>
</dbReference>
<dbReference type="GO" id="GO:0043093">
    <property type="term" value="P:FtsZ-dependent cytokinesis"/>
    <property type="evidence" value="ECO:0007669"/>
    <property type="project" value="UniProtKB-UniRule"/>
</dbReference>
<keyword evidence="2 9" id="KW-1003">Cell membrane</keyword>
<sequence>MIALRIARASRRGRVSASRRQPTRRAPDSAALALWLNRLLLATGLAIVLLVGQRAWEALESMPVGRIAVAGTLDTPRQQALQSAVQQALDGGFIAADLSQVREALEALPWVYSASVRRRWPDTLAIRVVEQLPIARWGDSGFLNHEGLIFAASGSDAWAELPIIHGPAGSERRLMQHYQRLHDLLATAELSVARLEQDSLGQLHAELQSGLRINLGNDSFLLRVQRFLDLYRNDLVQRTEQVASVDLRYAKGAAVTFHEPPQLAAVEKD</sequence>
<keyword evidence="3 9" id="KW-0997">Cell inner membrane</keyword>
<dbReference type="InterPro" id="IPR013685">
    <property type="entry name" value="POTRA_FtsQ_type"/>
</dbReference>
<keyword evidence="5 9" id="KW-0812">Transmembrane</keyword>
<comment type="subunit">
    <text evidence="9">Part of a complex composed of FtsB, FtsL and FtsQ.</text>
</comment>
<comment type="subcellular location">
    <subcellularLocation>
        <location evidence="9">Cell inner membrane</location>
        <topology evidence="9">Single-pass type II membrane protein</topology>
    </subcellularLocation>
    <subcellularLocation>
        <location evidence="1">Membrane</location>
    </subcellularLocation>
    <text evidence="9">Localizes to the division septum.</text>
</comment>
<dbReference type="Proteomes" id="UP000294980">
    <property type="component" value="Unassembled WGS sequence"/>
</dbReference>
<dbReference type="Gene3D" id="3.10.20.310">
    <property type="entry name" value="membrane protein fhac"/>
    <property type="match status" value="1"/>
</dbReference>
<evidence type="ECO:0000256" key="10">
    <source>
        <dbReference type="SAM" id="MobiDB-lite"/>
    </source>
</evidence>
<evidence type="ECO:0000256" key="6">
    <source>
        <dbReference type="ARBA" id="ARBA00022989"/>
    </source>
</evidence>
<evidence type="ECO:0000259" key="11">
    <source>
        <dbReference type="PROSITE" id="PS51779"/>
    </source>
</evidence>
<feature type="region of interest" description="Disordered" evidence="10">
    <location>
        <begin position="1"/>
        <end position="23"/>
    </location>
</feature>
<keyword evidence="6 9" id="KW-1133">Transmembrane helix</keyword>
<proteinExistence type="inferred from homology"/>
<evidence type="ECO:0000313" key="13">
    <source>
        <dbReference type="Proteomes" id="UP000294980"/>
    </source>
</evidence>
<dbReference type="InterPro" id="IPR026579">
    <property type="entry name" value="FtsQ"/>
</dbReference>
<evidence type="ECO:0000256" key="2">
    <source>
        <dbReference type="ARBA" id="ARBA00022475"/>
    </source>
</evidence>
<evidence type="ECO:0000256" key="4">
    <source>
        <dbReference type="ARBA" id="ARBA00022618"/>
    </source>
</evidence>
<dbReference type="HAMAP" id="MF_00911">
    <property type="entry name" value="FtsQ_subfam"/>
    <property type="match status" value="1"/>
</dbReference>
<protein>
    <recommendedName>
        <fullName evidence="9">Cell division protein FtsQ</fullName>
    </recommendedName>
</protein>
<feature type="domain" description="POTRA" evidence="11">
    <location>
        <begin position="62"/>
        <end position="131"/>
    </location>
</feature>
<dbReference type="GO" id="GO:0032153">
    <property type="term" value="C:cell division site"/>
    <property type="evidence" value="ECO:0007669"/>
    <property type="project" value="UniProtKB-UniRule"/>
</dbReference>
<dbReference type="Pfam" id="PF03799">
    <property type="entry name" value="FtsQ_DivIB_C"/>
    <property type="match status" value="1"/>
</dbReference>
<evidence type="ECO:0000256" key="7">
    <source>
        <dbReference type="ARBA" id="ARBA00023136"/>
    </source>
</evidence>
<organism evidence="12 13">
    <name type="scientific">Chromatocurvus halotolerans</name>
    <dbReference type="NCBI Taxonomy" id="1132028"/>
    <lineage>
        <taxon>Bacteria</taxon>
        <taxon>Pseudomonadati</taxon>
        <taxon>Pseudomonadota</taxon>
        <taxon>Gammaproteobacteria</taxon>
        <taxon>Cellvibrionales</taxon>
        <taxon>Halieaceae</taxon>
        <taxon>Chromatocurvus</taxon>
    </lineage>
</organism>
<evidence type="ECO:0000256" key="5">
    <source>
        <dbReference type="ARBA" id="ARBA00022692"/>
    </source>
</evidence>
<evidence type="ECO:0000256" key="3">
    <source>
        <dbReference type="ARBA" id="ARBA00022519"/>
    </source>
</evidence>
<comment type="similarity">
    <text evidence="9">Belongs to the FtsQ/DivIB family. FtsQ subfamily.</text>
</comment>
<dbReference type="InterPro" id="IPR034746">
    <property type="entry name" value="POTRA"/>
</dbReference>
<name>A0A4R2KR11_9GAMM</name>
<evidence type="ECO:0000256" key="8">
    <source>
        <dbReference type="ARBA" id="ARBA00023306"/>
    </source>
</evidence>
<dbReference type="InterPro" id="IPR045335">
    <property type="entry name" value="FtsQ_C_sf"/>
</dbReference>
<gene>
    <name evidence="9" type="primary">ftsQ</name>
    <name evidence="12" type="ORF">EV688_105154</name>
</gene>
<evidence type="ECO:0000256" key="9">
    <source>
        <dbReference type="HAMAP-Rule" id="MF_00911"/>
    </source>
</evidence>
<comment type="caution">
    <text evidence="12">The sequence shown here is derived from an EMBL/GenBank/DDBJ whole genome shotgun (WGS) entry which is preliminary data.</text>
</comment>
<dbReference type="EMBL" id="SLWX01000005">
    <property type="protein sequence ID" value="TCO76193.1"/>
    <property type="molecule type" value="Genomic_DNA"/>
</dbReference>
<keyword evidence="8 9" id="KW-0131">Cell cycle</keyword>
<dbReference type="AlphaFoldDB" id="A0A4R2KR11"/>
<keyword evidence="13" id="KW-1185">Reference proteome</keyword>
<dbReference type="InterPro" id="IPR005548">
    <property type="entry name" value="Cell_div_FtsQ/DivIB_C"/>
</dbReference>
<keyword evidence="7 9" id="KW-0472">Membrane</keyword>
<dbReference type="GO" id="GO:0005886">
    <property type="term" value="C:plasma membrane"/>
    <property type="evidence" value="ECO:0007669"/>
    <property type="project" value="UniProtKB-SubCell"/>
</dbReference>
<evidence type="ECO:0000313" key="12">
    <source>
        <dbReference type="EMBL" id="TCO76193.1"/>
    </source>
</evidence>
<dbReference type="PANTHER" id="PTHR35851:SF1">
    <property type="entry name" value="CELL DIVISION PROTEIN FTSQ"/>
    <property type="match status" value="1"/>
</dbReference>
<dbReference type="Gene3D" id="3.40.50.11690">
    <property type="entry name" value="Cell division protein FtsQ/DivIB"/>
    <property type="match status" value="1"/>
</dbReference>
<dbReference type="OrthoDB" id="9790370at2"/>
<dbReference type="GO" id="GO:0090529">
    <property type="term" value="P:cell septum assembly"/>
    <property type="evidence" value="ECO:0007669"/>
    <property type="project" value="InterPro"/>
</dbReference>
<dbReference type="Pfam" id="PF08478">
    <property type="entry name" value="POTRA_1"/>
    <property type="match status" value="1"/>
</dbReference>
<dbReference type="PROSITE" id="PS51779">
    <property type="entry name" value="POTRA"/>
    <property type="match status" value="1"/>
</dbReference>